<reference evidence="2" key="1">
    <citation type="submission" date="2020-11" db="EMBL/GenBank/DDBJ databases">
        <authorList>
            <consortium name="DOE Joint Genome Institute"/>
            <person name="Ahrendt S."/>
            <person name="Riley R."/>
            <person name="Andreopoulos W."/>
            <person name="Labutti K."/>
            <person name="Pangilinan J."/>
            <person name="Ruiz-Duenas F.J."/>
            <person name="Barrasa J.M."/>
            <person name="Sanchez-Garcia M."/>
            <person name="Camarero S."/>
            <person name="Miyauchi S."/>
            <person name="Serrano A."/>
            <person name="Linde D."/>
            <person name="Babiker R."/>
            <person name="Drula E."/>
            <person name="Ayuso-Fernandez I."/>
            <person name="Pacheco R."/>
            <person name="Padilla G."/>
            <person name="Ferreira P."/>
            <person name="Barriuso J."/>
            <person name="Kellner H."/>
            <person name="Castanera R."/>
            <person name="Alfaro M."/>
            <person name="Ramirez L."/>
            <person name="Pisabarro A.G."/>
            <person name="Kuo A."/>
            <person name="Tritt A."/>
            <person name="Lipzen A."/>
            <person name="He G."/>
            <person name="Yan M."/>
            <person name="Ng V."/>
            <person name="Cullen D."/>
            <person name="Martin F."/>
            <person name="Rosso M.-N."/>
            <person name="Henrissat B."/>
            <person name="Hibbett D."/>
            <person name="Martinez A.T."/>
            <person name="Grigoriev I.V."/>
        </authorList>
    </citation>
    <scope>NUCLEOTIDE SEQUENCE</scope>
    <source>
        <strain evidence="2">CBS 506.95</strain>
    </source>
</reference>
<keyword evidence="1" id="KW-0472">Membrane</keyword>
<proteinExistence type="predicted"/>
<keyword evidence="3" id="KW-1185">Reference proteome</keyword>
<feature type="transmembrane region" description="Helical" evidence="1">
    <location>
        <begin position="129"/>
        <end position="150"/>
    </location>
</feature>
<name>A0A9P6JUX4_9AGAR</name>
<dbReference type="Proteomes" id="UP000807306">
    <property type="component" value="Unassembled WGS sequence"/>
</dbReference>
<keyword evidence="1" id="KW-1133">Transmembrane helix</keyword>
<comment type="caution">
    <text evidence="2">The sequence shown here is derived from an EMBL/GenBank/DDBJ whole genome shotgun (WGS) entry which is preliminary data.</text>
</comment>
<feature type="transmembrane region" description="Helical" evidence="1">
    <location>
        <begin position="25"/>
        <end position="46"/>
    </location>
</feature>
<evidence type="ECO:0000313" key="3">
    <source>
        <dbReference type="Proteomes" id="UP000807306"/>
    </source>
</evidence>
<accession>A0A9P6JUX4</accession>
<evidence type="ECO:0000256" key="1">
    <source>
        <dbReference type="SAM" id="Phobius"/>
    </source>
</evidence>
<keyword evidence="1" id="KW-0812">Transmembrane</keyword>
<protein>
    <submittedName>
        <fullName evidence="2">Uncharacterized protein</fullName>
    </submittedName>
</protein>
<organism evidence="2 3">
    <name type="scientific">Crepidotus variabilis</name>
    <dbReference type="NCBI Taxonomy" id="179855"/>
    <lineage>
        <taxon>Eukaryota</taxon>
        <taxon>Fungi</taxon>
        <taxon>Dikarya</taxon>
        <taxon>Basidiomycota</taxon>
        <taxon>Agaricomycotina</taxon>
        <taxon>Agaricomycetes</taxon>
        <taxon>Agaricomycetidae</taxon>
        <taxon>Agaricales</taxon>
        <taxon>Agaricineae</taxon>
        <taxon>Crepidotaceae</taxon>
        <taxon>Crepidotus</taxon>
    </lineage>
</organism>
<feature type="transmembrane region" description="Helical" evidence="1">
    <location>
        <begin position="95"/>
        <end position="117"/>
    </location>
</feature>
<sequence length="236" mass="26878">MLTLNTATLSNPLAPEAWIPEEAAAFYRIYVAVIIGCFSLLLWDILQFLPEEFALLGSRRRSLPTVCYIIARTTPPLFMFLQIEFITKEHEDCRAWHLAISSCYFMISASVGLLFLFRVSAVCRDNFWVRRLLAAAWVAHAVAAALTFAVTSVAHLEPTHHCVIIISSKSYISILFFTQATYEILVCCAVGYKLRCDISDDVQGMQVPPQQYLFSFNKSFSRLRARVLMDSYLFFM</sequence>
<feature type="transmembrane region" description="Helical" evidence="1">
    <location>
        <begin position="170"/>
        <end position="192"/>
    </location>
</feature>
<evidence type="ECO:0000313" key="2">
    <source>
        <dbReference type="EMBL" id="KAF9533269.1"/>
    </source>
</evidence>
<gene>
    <name evidence="2" type="ORF">CPB83DRAFT_540118</name>
</gene>
<dbReference type="AlphaFoldDB" id="A0A9P6JUX4"/>
<dbReference type="OrthoDB" id="3038990at2759"/>
<dbReference type="EMBL" id="MU157829">
    <property type="protein sequence ID" value="KAF9533269.1"/>
    <property type="molecule type" value="Genomic_DNA"/>
</dbReference>